<protein>
    <recommendedName>
        <fullName evidence="4">Phosphatidate cytidylyltransferase</fullName>
    </recommendedName>
</protein>
<organism evidence="2 3">
    <name type="scientific">Bonamia ostreae</name>
    <dbReference type="NCBI Taxonomy" id="126728"/>
    <lineage>
        <taxon>Eukaryota</taxon>
        <taxon>Sar</taxon>
        <taxon>Rhizaria</taxon>
        <taxon>Endomyxa</taxon>
        <taxon>Ascetosporea</taxon>
        <taxon>Haplosporida</taxon>
        <taxon>Bonamia</taxon>
    </lineage>
</organism>
<name>A0ABV2AH34_9EUKA</name>
<comment type="caution">
    <text evidence="2">The sequence shown here is derived from an EMBL/GenBank/DDBJ whole genome shotgun (WGS) entry which is preliminary data.</text>
</comment>
<keyword evidence="1" id="KW-0472">Membrane</keyword>
<evidence type="ECO:0008006" key="4">
    <source>
        <dbReference type="Google" id="ProtNLM"/>
    </source>
</evidence>
<evidence type="ECO:0000313" key="2">
    <source>
        <dbReference type="EMBL" id="MES1918764.1"/>
    </source>
</evidence>
<proteinExistence type="predicted"/>
<evidence type="ECO:0000313" key="3">
    <source>
        <dbReference type="Proteomes" id="UP001439008"/>
    </source>
</evidence>
<keyword evidence="3" id="KW-1185">Reference proteome</keyword>
<dbReference type="EMBL" id="JBDODL010000120">
    <property type="protein sequence ID" value="MES1918764.1"/>
    <property type="molecule type" value="Genomic_DNA"/>
</dbReference>
<accession>A0ABV2AH34</accession>
<feature type="transmembrane region" description="Helical" evidence="1">
    <location>
        <begin position="20"/>
        <end position="47"/>
    </location>
</feature>
<keyword evidence="1" id="KW-1133">Transmembrane helix</keyword>
<evidence type="ECO:0000256" key="1">
    <source>
        <dbReference type="SAM" id="Phobius"/>
    </source>
</evidence>
<reference evidence="2 3" key="1">
    <citation type="journal article" date="2024" name="BMC Biol.">
        <title>Comparative genomics of Ascetosporea gives new insight into the evolutionary basis for animal parasitism in Rhizaria.</title>
        <authorList>
            <person name="Hiltunen Thoren M."/>
            <person name="Onut-Brannstrom I."/>
            <person name="Alfjorden A."/>
            <person name="Peckova H."/>
            <person name="Swords F."/>
            <person name="Hooper C."/>
            <person name="Holzer A.S."/>
            <person name="Bass D."/>
            <person name="Burki F."/>
        </authorList>
    </citation>
    <scope>NUCLEOTIDE SEQUENCE [LARGE SCALE GENOMIC DNA]</scope>
    <source>
        <strain evidence="2">20-A016</strain>
    </source>
</reference>
<dbReference type="Proteomes" id="UP001439008">
    <property type="component" value="Unassembled WGS sequence"/>
</dbReference>
<sequence>MVDRKTFHTLKIRVKSSIFLGIGFVLFIQGGHFAMLFLGLLIQIMMYNEIISVGRKKYLKEISFNNLHWFIAKFSILKI</sequence>
<gene>
    <name evidence="2" type="ORF">MHBO_000674</name>
</gene>
<keyword evidence="1" id="KW-0812">Transmembrane</keyword>